<dbReference type="AlphaFoldDB" id="A0A2R8CGG2"/>
<name>A0A2R8CGG2_9RHOB</name>
<proteinExistence type="inferred from homology"/>
<dbReference type="GO" id="GO:0003676">
    <property type="term" value="F:nucleic acid binding"/>
    <property type="evidence" value="ECO:0007669"/>
    <property type="project" value="InterPro"/>
</dbReference>
<dbReference type="Pfam" id="PF22483">
    <property type="entry name" value="Mu-transpos_C_2"/>
    <property type="match status" value="1"/>
</dbReference>
<sequence>MKHVDLYGRVRHAVLIEGMSRREAARVFGINRRTVEKMLTFSVPPGYRRDKEICRPKLDGFTGIIDQILEADKLVPKKQRHTSKRIFERLRDEYHFTGGVTIVKDYIFATKRRQREMFVPLAHPPGHAQADFGEALAVIGGVERKTHFLVMDLPHSDACFVKAYPAETTEAFCDAHVAAFAFFGGVPVSILYDNTRIAVARILGDGTRKRTRVFSELVSHYLFEDRFGRPGKGNDKGKVEGMVGYTRRNFMVPKPRFANFDDLNAHLAEQCRKRMGDKLRGHKGTIGERFVADAERLQPLPVVPYDACDKQSVRVSSLSLVRYCGNDYSVPTAYGHQEVLVRGYVHEVVISCGADIIARHARSWEKEDYVFDPLHYLALIEQKTNALDQAAPLADWELPKAFIALRRLMEARMGKKGKREFVQVLRLLETFRVADVEAGIQSALERGTIGFDAVKHLVLCRIERRPPRLDMKVYPYLPKAHVAVTSPGDYMALLSGGRS</sequence>
<dbReference type="Proteomes" id="UP000244898">
    <property type="component" value="Unassembled WGS sequence"/>
</dbReference>
<gene>
    <name evidence="3" type="ORF">TRM7615_05076</name>
</gene>
<protein>
    <recommendedName>
        <fullName evidence="2">Integrase catalytic domain-containing protein</fullName>
    </recommendedName>
</protein>
<evidence type="ECO:0000256" key="1">
    <source>
        <dbReference type="ARBA" id="ARBA00009277"/>
    </source>
</evidence>
<dbReference type="InterPro" id="IPR054353">
    <property type="entry name" value="IstA-like_C"/>
</dbReference>
<feature type="domain" description="Integrase catalytic" evidence="2">
    <location>
        <begin position="121"/>
        <end position="295"/>
    </location>
</feature>
<reference evidence="4" key="1">
    <citation type="submission" date="2018-03" db="EMBL/GenBank/DDBJ databases">
        <authorList>
            <person name="Rodrigo-Torres L."/>
            <person name="Arahal R. D."/>
            <person name="Lucena T."/>
        </authorList>
    </citation>
    <scope>NUCLEOTIDE SEQUENCE [LARGE SCALE GENOMIC DNA]</scope>
    <source>
        <strain evidence="4">CECT 7615</strain>
    </source>
</reference>
<comment type="similarity">
    <text evidence="1">Belongs to the transposase IS21/IS408/IS1162 family.</text>
</comment>
<dbReference type="NCBIfam" id="NF033546">
    <property type="entry name" value="transpos_IS21"/>
    <property type="match status" value="1"/>
</dbReference>
<dbReference type="InterPro" id="IPR036397">
    <property type="entry name" value="RNaseH_sf"/>
</dbReference>
<dbReference type="PROSITE" id="PS50994">
    <property type="entry name" value="INTEGRASE"/>
    <property type="match status" value="1"/>
</dbReference>
<dbReference type="InterPro" id="IPR012337">
    <property type="entry name" value="RNaseH-like_sf"/>
</dbReference>
<dbReference type="OrthoDB" id="2065409at2"/>
<dbReference type="PANTHER" id="PTHR35004:SF7">
    <property type="entry name" value="INTEGRASE PROTEIN"/>
    <property type="match status" value="1"/>
</dbReference>
<dbReference type="PANTHER" id="PTHR35004">
    <property type="entry name" value="TRANSPOSASE RV3428C-RELATED"/>
    <property type="match status" value="1"/>
</dbReference>
<accession>A0A2R8CGG2</accession>
<organism evidence="3 4">
    <name type="scientific">Falsiruegeria mediterranea M17</name>
    <dbReference type="NCBI Taxonomy" id="1200281"/>
    <lineage>
        <taxon>Bacteria</taxon>
        <taxon>Pseudomonadati</taxon>
        <taxon>Pseudomonadota</taxon>
        <taxon>Alphaproteobacteria</taxon>
        <taxon>Rhodobacterales</taxon>
        <taxon>Roseobacteraceae</taxon>
        <taxon>Falsiruegeria</taxon>
    </lineage>
</organism>
<keyword evidence="4" id="KW-1185">Reference proteome</keyword>
<evidence type="ECO:0000313" key="4">
    <source>
        <dbReference type="Proteomes" id="UP000244898"/>
    </source>
</evidence>
<dbReference type="GO" id="GO:0015074">
    <property type="term" value="P:DNA integration"/>
    <property type="evidence" value="ECO:0007669"/>
    <property type="project" value="InterPro"/>
</dbReference>
<dbReference type="InterPro" id="IPR001584">
    <property type="entry name" value="Integrase_cat-core"/>
</dbReference>
<evidence type="ECO:0000259" key="2">
    <source>
        <dbReference type="PROSITE" id="PS50994"/>
    </source>
</evidence>
<dbReference type="Gene3D" id="3.30.420.10">
    <property type="entry name" value="Ribonuclease H-like superfamily/Ribonuclease H"/>
    <property type="match status" value="1"/>
</dbReference>
<evidence type="ECO:0000313" key="3">
    <source>
        <dbReference type="EMBL" id="SPJ31533.1"/>
    </source>
</evidence>
<dbReference type="EMBL" id="ONZG01000037">
    <property type="protein sequence ID" value="SPJ31533.1"/>
    <property type="molecule type" value="Genomic_DNA"/>
</dbReference>
<dbReference type="SUPFAM" id="SSF53098">
    <property type="entry name" value="Ribonuclease H-like"/>
    <property type="match status" value="1"/>
</dbReference>